<evidence type="ECO:0000313" key="2">
    <source>
        <dbReference type="EMBL" id="PGH59493.1"/>
    </source>
</evidence>
<dbReference type="Proteomes" id="UP000225379">
    <property type="component" value="Unassembled WGS sequence"/>
</dbReference>
<reference evidence="3" key="1">
    <citation type="submission" date="2017-10" db="EMBL/GenBank/DDBJ databases">
        <authorList>
            <person name="Kravchenko I.K."/>
            <person name="Grouzdev D.S."/>
        </authorList>
    </citation>
    <scope>NUCLEOTIDE SEQUENCE [LARGE SCALE GENOMIC DNA]</scope>
    <source>
        <strain evidence="3">B2</strain>
    </source>
</reference>
<keyword evidence="3" id="KW-1185">Reference proteome</keyword>
<name>A0A2B8BPM8_9PROT</name>
<comment type="caution">
    <text evidence="2">The sequence shown here is derived from an EMBL/GenBank/DDBJ whole genome shotgun (WGS) entry which is preliminary data.</text>
</comment>
<organism evidence="2 3">
    <name type="scientific">Azospirillum palustre</name>
    <dbReference type="NCBI Taxonomy" id="2044885"/>
    <lineage>
        <taxon>Bacteria</taxon>
        <taxon>Pseudomonadati</taxon>
        <taxon>Pseudomonadota</taxon>
        <taxon>Alphaproteobacteria</taxon>
        <taxon>Rhodospirillales</taxon>
        <taxon>Azospirillaceae</taxon>
        <taxon>Azospirillum</taxon>
    </lineage>
</organism>
<evidence type="ECO:0000313" key="3">
    <source>
        <dbReference type="Proteomes" id="UP000225379"/>
    </source>
</evidence>
<gene>
    <name evidence="2" type="ORF">CRT60_00115</name>
</gene>
<protein>
    <submittedName>
        <fullName evidence="2">Uncharacterized protein</fullName>
    </submittedName>
</protein>
<feature type="region of interest" description="Disordered" evidence="1">
    <location>
        <begin position="1"/>
        <end position="21"/>
    </location>
</feature>
<dbReference type="AlphaFoldDB" id="A0A2B8BPM8"/>
<proteinExistence type="predicted"/>
<accession>A0A2B8BPM8</accession>
<dbReference type="EMBL" id="PDKW01000021">
    <property type="protein sequence ID" value="PGH59493.1"/>
    <property type="molecule type" value="Genomic_DNA"/>
</dbReference>
<evidence type="ECO:0000256" key="1">
    <source>
        <dbReference type="SAM" id="MobiDB-lite"/>
    </source>
</evidence>
<sequence>MGAGQHILQAADPTPGPQVQRVPVGSALEVADAVPTVAGFENEAVAAAAAFHVIVAAIAGDDVVPFAAEQKVAAPAAHDCPPGRAVMLFMILSHAGALSMVAVGLDRNALKGCCFE</sequence>